<dbReference type="SUPFAM" id="SSF55811">
    <property type="entry name" value="Nudix"/>
    <property type="match status" value="1"/>
</dbReference>
<evidence type="ECO:0000256" key="11">
    <source>
        <dbReference type="ARBA" id="ARBA00038905"/>
    </source>
</evidence>
<evidence type="ECO:0000256" key="3">
    <source>
        <dbReference type="ARBA" id="ARBA00022457"/>
    </source>
</evidence>
<dbReference type="GO" id="GO:0008413">
    <property type="term" value="F:8-oxo-7,8-dihydroguanosine triphosphate pyrophosphatase activity"/>
    <property type="evidence" value="ECO:0007669"/>
    <property type="project" value="TreeGrafter"/>
</dbReference>
<dbReference type="EMBL" id="MPJW01000015">
    <property type="protein sequence ID" value="OLU43254.1"/>
    <property type="molecule type" value="Genomic_DNA"/>
</dbReference>
<dbReference type="PANTHER" id="PTHR47707">
    <property type="entry name" value="8-OXO-DGTP DIPHOSPHATASE"/>
    <property type="match status" value="1"/>
</dbReference>
<dbReference type="InterPro" id="IPR015797">
    <property type="entry name" value="NUDIX_hydrolase-like_dom_sf"/>
</dbReference>
<name>A0A1U7NJB1_9FIRM</name>
<evidence type="ECO:0000256" key="4">
    <source>
        <dbReference type="ARBA" id="ARBA00022705"/>
    </source>
</evidence>
<dbReference type="InterPro" id="IPR000086">
    <property type="entry name" value="NUDIX_hydrolase_dom"/>
</dbReference>
<dbReference type="GO" id="GO:0006260">
    <property type="term" value="P:DNA replication"/>
    <property type="evidence" value="ECO:0007669"/>
    <property type="project" value="UniProtKB-KW"/>
</dbReference>
<evidence type="ECO:0000256" key="8">
    <source>
        <dbReference type="ARBA" id="ARBA00022842"/>
    </source>
</evidence>
<dbReference type="InterPro" id="IPR020476">
    <property type="entry name" value="Nudix_hydrolase"/>
</dbReference>
<dbReference type="Pfam" id="PF00293">
    <property type="entry name" value="NUDIX"/>
    <property type="match status" value="1"/>
</dbReference>
<dbReference type="AlphaFoldDB" id="A0A1U7NJB1"/>
<comment type="caution">
    <text evidence="13">The sequence shown here is derived from an EMBL/GenBank/DDBJ whole genome shotgun (WGS) entry which is preliminary data.</text>
</comment>
<dbReference type="Gene3D" id="3.90.79.10">
    <property type="entry name" value="Nucleoside Triphosphate Pyrophosphohydrolase"/>
    <property type="match status" value="1"/>
</dbReference>
<dbReference type="PROSITE" id="PS51462">
    <property type="entry name" value="NUDIX"/>
    <property type="match status" value="1"/>
</dbReference>
<dbReference type="Proteomes" id="UP000186341">
    <property type="component" value="Unassembled WGS sequence"/>
</dbReference>
<dbReference type="GO" id="GO:0035539">
    <property type="term" value="F:8-oxo-7,8-dihydrodeoxyguanosine triphosphate pyrophosphatase activity"/>
    <property type="evidence" value="ECO:0007669"/>
    <property type="project" value="UniProtKB-EC"/>
</dbReference>
<evidence type="ECO:0000256" key="5">
    <source>
        <dbReference type="ARBA" id="ARBA00022723"/>
    </source>
</evidence>
<evidence type="ECO:0000313" key="13">
    <source>
        <dbReference type="EMBL" id="OLU43254.1"/>
    </source>
</evidence>
<dbReference type="GO" id="GO:0046872">
    <property type="term" value="F:metal ion binding"/>
    <property type="evidence" value="ECO:0007669"/>
    <property type="project" value="UniProtKB-KW"/>
</dbReference>
<gene>
    <name evidence="13" type="ORF">BO222_00300</name>
</gene>
<dbReference type="GO" id="GO:0044715">
    <property type="term" value="F:8-oxo-dGDP phosphatase activity"/>
    <property type="evidence" value="ECO:0007669"/>
    <property type="project" value="TreeGrafter"/>
</dbReference>
<evidence type="ECO:0000256" key="2">
    <source>
        <dbReference type="ARBA" id="ARBA00005582"/>
    </source>
</evidence>
<dbReference type="PRINTS" id="PR00502">
    <property type="entry name" value="NUDIXFAMILY"/>
</dbReference>
<comment type="cofactor">
    <cofactor evidence="1">
        <name>Mg(2+)</name>
        <dbReference type="ChEBI" id="CHEBI:18420"/>
    </cofactor>
</comment>
<evidence type="ECO:0000256" key="9">
    <source>
        <dbReference type="ARBA" id="ARBA00023204"/>
    </source>
</evidence>
<protein>
    <recommendedName>
        <fullName evidence="11">8-oxo-dGTP diphosphatase</fullName>
        <ecNumber evidence="11">3.6.1.55</ecNumber>
    </recommendedName>
</protein>
<proteinExistence type="inferred from homology"/>
<sequence>MIDVTAAVCQQDGKILICQRPAEKNFGLLWEFPGGKAEANETLEECLKRELREELAFEVKDLRLLDVVEKADVGIRLHFFTCKPNQSNPRKLEHNNILWIPENELHRYRFCPSDQQLIDTTDHRLLFGPLNPDRSIKG</sequence>
<dbReference type="EC" id="3.6.1.55" evidence="11"/>
<keyword evidence="14" id="KW-1185">Reference proteome</keyword>
<dbReference type="InterPro" id="IPR047127">
    <property type="entry name" value="MutT-like"/>
</dbReference>
<feature type="domain" description="Nudix hydrolase" evidence="12">
    <location>
        <begin position="1"/>
        <end position="131"/>
    </location>
</feature>
<keyword evidence="7" id="KW-0378">Hydrolase</keyword>
<keyword evidence="4" id="KW-0235">DNA replication</keyword>
<organism evidence="13 14">
    <name type="scientific">Ileibacterium valens</name>
    <dbReference type="NCBI Taxonomy" id="1862668"/>
    <lineage>
        <taxon>Bacteria</taxon>
        <taxon>Bacillati</taxon>
        <taxon>Bacillota</taxon>
        <taxon>Erysipelotrichia</taxon>
        <taxon>Erysipelotrichales</taxon>
        <taxon>Erysipelotrichaceae</taxon>
        <taxon>Ileibacterium</taxon>
    </lineage>
</organism>
<dbReference type="PANTHER" id="PTHR47707:SF1">
    <property type="entry name" value="NUDIX HYDROLASE FAMILY PROTEIN"/>
    <property type="match status" value="1"/>
</dbReference>
<reference evidence="13 14" key="1">
    <citation type="submission" date="2016-11" db="EMBL/GenBank/DDBJ databases">
        <title>Description of two novel members of the family Erysipelotrichaceae: Ileibacterium lipovorans gen. nov., sp. nov. and Dubosiella newyorkensis, gen. nov., sp. nov.</title>
        <authorList>
            <person name="Cox L.M."/>
            <person name="Sohn J."/>
            <person name="Tyrrell K.L."/>
            <person name="Citron D.M."/>
            <person name="Lawson P.A."/>
            <person name="Patel N.B."/>
            <person name="Iizumi T."/>
            <person name="Perez-Perez G.I."/>
            <person name="Goldstein E.J."/>
            <person name="Blaser M.J."/>
        </authorList>
    </citation>
    <scope>NUCLEOTIDE SEQUENCE [LARGE SCALE GENOMIC DNA]</scope>
    <source>
        <strain evidence="13 14">NYU-BL-A3</strain>
    </source>
</reference>
<dbReference type="GeneID" id="82201691"/>
<evidence type="ECO:0000256" key="6">
    <source>
        <dbReference type="ARBA" id="ARBA00022763"/>
    </source>
</evidence>
<evidence type="ECO:0000259" key="12">
    <source>
        <dbReference type="PROSITE" id="PS51462"/>
    </source>
</evidence>
<evidence type="ECO:0000256" key="1">
    <source>
        <dbReference type="ARBA" id="ARBA00001946"/>
    </source>
</evidence>
<evidence type="ECO:0000256" key="10">
    <source>
        <dbReference type="ARBA" id="ARBA00035861"/>
    </source>
</evidence>
<keyword evidence="9" id="KW-0234">DNA repair</keyword>
<dbReference type="GO" id="GO:0006281">
    <property type="term" value="P:DNA repair"/>
    <property type="evidence" value="ECO:0007669"/>
    <property type="project" value="UniProtKB-KW"/>
</dbReference>
<dbReference type="RefSeq" id="WP_075817358.1">
    <property type="nucleotide sequence ID" value="NZ_CAOUMU010000203.1"/>
</dbReference>
<comment type="catalytic activity">
    <reaction evidence="10">
        <text>8-oxo-dGTP + H2O = 8-oxo-dGMP + diphosphate + H(+)</text>
        <dbReference type="Rhea" id="RHEA:31575"/>
        <dbReference type="ChEBI" id="CHEBI:15377"/>
        <dbReference type="ChEBI" id="CHEBI:15378"/>
        <dbReference type="ChEBI" id="CHEBI:33019"/>
        <dbReference type="ChEBI" id="CHEBI:63224"/>
        <dbReference type="ChEBI" id="CHEBI:77896"/>
        <dbReference type="EC" id="3.6.1.55"/>
    </reaction>
</comment>
<comment type="similarity">
    <text evidence="2">Belongs to the Nudix hydrolase family.</text>
</comment>
<keyword evidence="5" id="KW-0479">Metal-binding</keyword>
<keyword evidence="3" id="KW-0515">Mutator protein</keyword>
<evidence type="ECO:0000256" key="7">
    <source>
        <dbReference type="ARBA" id="ARBA00022801"/>
    </source>
</evidence>
<keyword evidence="6" id="KW-0227">DNA damage</keyword>
<keyword evidence="8" id="KW-0460">Magnesium</keyword>
<accession>A0A1U7NJB1</accession>
<dbReference type="OrthoDB" id="9810648at2"/>
<evidence type="ECO:0000313" key="14">
    <source>
        <dbReference type="Proteomes" id="UP000186341"/>
    </source>
</evidence>
<dbReference type="CDD" id="cd03425">
    <property type="entry name" value="NUDIX_MutT_NudA_like"/>
    <property type="match status" value="1"/>
</dbReference>
<dbReference type="GO" id="GO:0044716">
    <property type="term" value="F:8-oxo-GDP phosphatase activity"/>
    <property type="evidence" value="ECO:0007669"/>
    <property type="project" value="TreeGrafter"/>
</dbReference>